<name>K5WBU5_PHACS</name>
<dbReference type="Proteomes" id="UP000008370">
    <property type="component" value="Unassembled WGS sequence"/>
</dbReference>
<dbReference type="AlphaFoldDB" id="K5WBU5"/>
<dbReference type="RefSeq" id="XP_007394298.1">
    <property type="nucleotide sequence ID" value="XM_007394236.1"/>
</dbReference>
<dbReference type="InParanoid" id="K5WBU5"/>
<keyword evidence="2" id="KW-1185">Reference proteome</keyword>
<evidence type="ECO:0000313" key="2">
    <source>
        <dbReference type="Proteomes" id="UP000008370"/>
    </source>
</evidence>
<gene>
    <name evidence="1" type="ORF">PHACADRAFT_253587</name>
</gene>
<evidence type="ECO:0000313" key="1">
    <source>
        <dbReference type="EMBL" id="EKM56449.1"/>
    </source>
</evidence>
<sequence>MKCVWDLYSPIYRPRRISALRALSRYLDLNHAGLASAPPPRIPYPIDFAMGTLTCSAPDRVDCEPVVSLRQAPRSQL</sequence>
<proteinExistence type="predicted"/>
<dbReference type="EMBL" id="JH930471">
    <property type="protein sequence ID" value="EKM56449.1"/>
    <property type="molecule type" value="Genomic_DNA"/>
</dbReference>
<dbReference type="KEGG" id="pco:PHACADRAFT_253587"/>
<organism evidence="1 2">
    <name type="scientific">Phanerochaete carnosa (strain HHB-10118-sp)</name>
    <name type="common">White-rot fungus</name>
    <name type="synonym">Peniophora carnosa</name>
    <dbReference type="NCBI Taxonomy" id="650164"/>
    <lineage>
        <taxon>Eukaryota</taxon>
        <taxon>Fungi</taxon>
        <taxon>Dikarya</taxon>
        <taxon>Basidiomycota</taxon>
        <taxon>Agaricomycotina</taxon>
        <taxon>Agaricomycetes</taxon>
        <taxon>Polyporales</taxon>
        <taxon>Phanerochaetaceae</taxon>
        <taxon>Phanerochaete</taxon>
    </lineage>
</organism>
<dbReference type="HOGENOM" id="CLU_2729237_0_0_1"/>
<protein>
    <submittedName>
        <fullName evidence="1">Uncharacterized protein</fullName>
    </submittedName>
</protein>
<accession>K5WBU5</accession>
<dbReference type="GeneID" id="18915815"/>
<reference evidence="1 2" key="1">
    <citation type="journal article" date="2012" name="BMC Genomics">
        <title>Comparative genomics of the white-rot fungi, Phanerochaete carnosa and P. chrysosporium, to elucidate the genetic basis of the distinct wood types they colonize.</title>
        <authorList>
            <person name="Suzuki H."/>
            <person name="MacDonald J."/>
            <person name="Syed K."/>
            <person name="Salamov A."/>
            <person name="Hori C."/>
            <person name="Aerts A."/>
            <person name="Henrissat B."/>
            <person name="Wiebenga A."/>
            <person name="vanKuyk P.A."/>
            <person name="Barry K."/>
            <person name="Lindquist E."/>
            <person name="LaButti K."/>
            <person name="Lapidus A."/>
            <person name="Lucas S."/>
            <person name="Coutinho P."/>
            <person name="Gong Y."/>
            <person name="Samejima M."/>
            <person name="Mahadevan R."/>
            <person name="Abou-Zaid M."/>
            <person name="de Vries R.P."/>
            <person name="Igarashi K."/>
            <person name="Yadav J.S."/>
            <person name="Grigoriev I.V."/>
            <person name="Master E.R."/>
        </authorList>
    </citation>
    <scope>NUCLEOTIDE SEQUENCE [LARGE SCALE GENOMIC DNA]</scope>
    <source>
        <strain evidence="1 2">HHB-10118-sp</strain>
    </source>
</reference>